<name>A0ABM3LJ65_BICAN</name>
<dbReference type="InterPro" id="IPR001781">
    <property type="entry name" value="Znf_LIM"/>
</dbReference>
<proteinExistence type="predicted"/>
<dbReference type="SMART" id="SM00132">
    <property type="entry name" value="LIM"/>
    <property type="match status" value="2"/>
</dbReference>
<evidence type="ECO:0000256" key="1">
    <source>
        <dbReference type="ARBA" id="ARBA00022723"/>
    </source>
</evidence>
<evidence type="ECO:0000256" key="3">
    <source>
        <dbReference type="ARBA" id="ARBA00023038"/>
    </source>
</evidence>
<dbReference type="RefSeq" id="XP_052739111.1">
    <property type="nucleotide sequence ID" value="XM_052883151.1"/>
</dbReference>
<protein>
    <submittedName>
        <fullName evidence="7">Uncharacterized protein LOC112052025</fullName>
    </submittedName>
</protein>
<evidence type="ECO:0000313" key="7">
    <source>
        <dbReference type="RefSeq" id="XP_052739111.1"/>
    </source>
</evidence>
<dbReference type="CDD" id="cd08368">
    <property type="entry name" value="LIM"/>
    <property type="match status" value="1"/>
</dbReference>
<dbReference type="Gene3D" id="2.10.110.10">
    <property type="entry name" value="Cysteine Rich Protein"/>
    <property type="match status" value="2"/>
</dbReference>
<feature type="domain" description="LIM zinc-binding" evidence="5">
    <location>
        <begin position="113"/>
        <end position="172"/>
    </location>
</feature>
<keyword evidence="6" id="KW-1185">Reference proteome</keyword>
<keyword evidence="3 4" id="KW-0440">LIM domain</keyword>
<dbReference type="GeneID" id="112052025"/>
<evidence type="ECO:0000256" key="4">
    <source>
        <dbReference type="PROSITE-ProRule" id="PRU00125"/>
    </source>
</evidence>
<keyword evidence="1 4" id="KW-0479">Metal-binding</keyword>
<evidence type="ECO:0000313" key="6">
    <source>
        <dbReference type="Proteomes" id="UP001652582"/>
    </source>
</evidence>
<reference evidence="7" key="1">
    <citation type="submission" date="2025-08" db="UniProtKB">
        <authorList>
            <consortium name="RefSeq"/>
        </authorList>
    </citation>
    <scope>IDENTIFICATION</scope>
</reference>
<dbReference type="Pfam" id="PF00412">
    <property type="entry name" value="LIM"/>
    <property type="match status" value="1"/>
</dbReference>
<sequence length="362" mass="42162">MDKSQENKKCFCARCFLPIESEDKVDIDGQNFHRICSMCCICRTIPTSLKMFYGHVFCIDCFKTHVMTRFKGESPRLQSNSWWMKWGPGAVPQENNNMGKESENPSGEHVKRHICARCLQPVDETHRVKIGDQSFHAQCGQCYFCHKVPSASPKIYYGQVFCEECFHRHVLSRDKDNPSEFFKTCFDQWQNSAQFAENMREFMSNNRETSPFIFMMQGHQAPFCRCGYNGPQDFFQKNVTAATLATISCGDNSQSWELSFENRTEVSIPESIEESAYQENFNMAAAEKIEKLTKYLHEKVELRNFDKKWKFFENKSSVDDYSFCGWVDLHGKSKNNLDCPKCLWQSGPIYVNSEYIDNMMIK</sequence>
<evidence type="ECO:0000256" key="2">
    <source>
        <dbReference type="ARBA" id="ARBA00022833"/>
    </source>
</evidence>
<dbReference type="PROSITE" id="PS50023">
    <property type="entry name" value="LIM_DOMAIN_2"/>
    <property type="match status" value="1"/>
</dbReference>
<keyword evidence="2 4" id="KW-0862">Zinc</keyword>
<evidence type="ECO:0000259" key="5">
    <source>
        <dbReference type="PROSITE" id="PS50023"/>
    </source>
</evidence>
<dbReference type="Proteomes" id="UP001652582">
    <property type="component" value="Chromosome 8"/>
</dbReference>
<accession>A0ABM3LJ65</accession>
<organism evidence="6 7">
    <name type="scientific">Bicyclus anynana</name>
    <name type="common">Squinting bush brown butterfly</name>
    <dbReference type="NCBI Taxonomy" id="110368"/>
    <lineage>
        <taxon>Eukaryota</taxon>
        <taxon>Metazoa</taxon>
        <taxon>Ecdysozoa</taxon>
        <taxon>Arthropoda</taxon>
        <taxon>Hexapoda</taxon>
        <taxon>Insecta</taxon>
        <taxon>Pterygota</taxon>
        <taxon>Neoptera</taxon>
        <taxon>Endopterygota</taxon>
        <taxon>Lepidoptera</taxon>
        <taxon>Glossata</taxon>
        <taxon>Ditrysia</taxon>
        <taxon>Papilionoidea</taxon>
        <taxon>Nymphalidae</taxon>
        <taxon>Satyrinae</taxon>
        <taxon>Satyrini</taxon>
        <taxon>Mycalesina</taxon>
        <taxon>Bicyclus</taxon>
    </lineage>
</organism>
<gene>
    <name evidence="7" type="primary">LOC112052025</name>
</gene>